<evidence type="ECO:0000256" key="3">
    <source>
        <dbReference type="ARBA" id="ARBA00023002"/>
    </source>
</evidence>
<proteinExistence type="predicted"/>
<dbReference type="GO" id="GO:0034440">
    <property type="term" value="P:lipid oxidation"/>
    <property type="evidence" value="ECO:0007669"/>
    <property type="project" value="InterPro"/>
</dbReference>
<accession>A0A7S0KXD5</accession>
<dbReference type="AlphaFoldDB" id="A0A7S0KXD5"/>
<keyword evidence="1" id="KW-0479">Metal-binding</keyword>
<evidence type="ECO:0000256" key="2">
    <source>
        <dbReference type="ARBA" id="ARBA00022964"/>
    </source>
</evidence>
<dbReference type="PROSITE" id="PS51393">
    <property type="entry name" value="LIPOXYGENASE_3"/>
    <property type="match status" value="1"/>
</dbReference>
<protein>
    <recommendedName>
        <fullName evidence="4">Lipoxygenase domain-containing protein</fullName>
    </recommendedName>
</protein>
<dbReference type="InterPro" id="IPR013819">
    <property type="entry name" value="LipOase_C"/>
</dbReference>
<dbReference type="GO" id="GO:0046872">
    <property type="term" value="F:metal ion binding"/>
    <property type="evidence" value="ECO:0007669"/>
    <property type="project" value="UniProtKB-KW"/>
</dbReference>
<dbReference type="Pfam" id="PF00305">
    <property type="entry name" value="Lipoxygenase"/>
    <property type="match status" value="1"/>
</dbReference>
<organism evidence="5">
    <name type="scientific">Asterionellopsis glacialis</name>
    <dbReference type="NCBI Taxonomy" id="33640"/>
    <lineage>
        <taxon>Eukaryota</taxon>
        <taxon>Sar</taxon>
        <taxon>Stramenopiles</taxon>
        <taxon>Ochrophyta</taxon>
        <taxon>Bacillariophyta</taxon>
        <taxon>Fragilariophyceae</taxon>
        <taxon>Fragilariophycidae</taxon>
        <taxon>Fragilariales</taxon>
        <taxon>Fragilariaceae</taxon>
        <taxon>Asterionellopsis</taxon>
    </lineage>
</organism>
<evidence type="ECO:0000259" key="4">
    <source>
        <dbReference type="PROSITE" id="PS51393"/>
    </source>
</evidence>
<name>A0A7S0KXD5_9STRA</name>
<gene>
    <name evidence="5" type="ORF">AGLA0713_LOCUS527</name>
</gene>
<evidence type="ECO:0000256" key="1">
    <source>
        <dbReference type="ARBA" id="ARBA00022723"/>
    </source>
</evidence>
<evidence type="ECO:0000313" key="5">
    <source>
        <dbReference type="EMBL" id="CAD8595699.1"/>
    </source>
</evidence>
<keyword evidence="3" id="KW-0560">Oxidoreductase</keyword>
<dbReference type="PANTHER" id="PTHR11771">
    <property type="entry name" value="LIPOXYGENASE"/>
    <property type="match status" value="1"/>
</dbReference>
<dbReference type="Gene3D" id="1.20.245.10">
    <property type="entry name" value="Lipoxygenase-1, Domain 5"/>
    <property type="match status" value="1"/>
</dbReference>
<reference evidence="5" key="1">
    <citation type="submission" date="2021-01" db="EMBL/GenBank/DDBJ databases">
        <authorList>
            <person name="Corre E."/>
            <person name="Pelletier E."/>
            <person name="Niang G."/>
            <person name="Scheremetjew M."/>
            <person name="Finn R."/>
            <person name="Kale V."/>
            <person name="Holt S."/>
            <person name="Cochrane G."/>
            <person name="Meng A."/>
            <person name="Brown T."/>
            <person name="Cohen L."/>
        </authorList>
    </citation>
    <scope>NUCLEOTIDE SEQUENCE</scope>
</reference>
<keyword evidence="2" id="KW-0223">Dioxygenase</keyword>
<dbReference type="EMBL" id="HBEX01000784">
    <property type="protein sequence ID" value="CAD8595699.1"/>
    <property type="molecule type" value="Transcribed_RNA"/>
</dbReference>
<dbReference type="SUPFAM" id="SSF48484">
    <property type="entry name" value="Lipoxigenase"/>
    <property type="match status" value="1"/>
</dbReference>
<dbReference type="InterPro" id="IPR036226">
    <property type="entry name" value="LipOase_C_sf"/>
</dbReference>
<dbReference type="GO" id="GO:0016702">
    <property type="term" value="F:oxidoreductase activity, acting on single donors with incorporation of molecular oxygen, incorporation of two atoms of oxygen"/>
    <property type="evidence" value="ECO:0007669"/>
    <property type="project" value="InterPro"/>
</dbReference>
<dbReference type="InterPro" id="IPR000907">
    <property type="entry name" value="LipOase"/>
</dbReference>
<feature type="domain" description="Lipoxygenase" evidence="4">
    <location>
        <begin position="183"/>
        <end position="359"/>
    </location>
</feature>
<sequence length="536" mass="61597">MQWNSNFPLAPDVLHPKDTKQKHLKFIRLPFGNEDDTLPTYDEDRAVDRLLPLKKALLRTGVMEDTSDDWESPEEAIAFRVHYFGNLYPTPNIRHEDVTSDTVVSHIAFAGFACFRTKELLRDNESENNLVWNHAPANARYVNDNTRLAKLKVRSGYQRYGAAAYFDKNFDLVGIYSCCDNKLVQPPDDSKKDEDFFNLVFPEQEAGNPAEWEHAKWVWKVSAFALATVVDHLGHCHLVEANSLVSATRKHLSVDHPFRALCKMFTYSVVAVNHSASQILFSPKGFIERVWTFEKESLTEIFENLKTEYKFEHLPKKIHKSMRGVDAKYYPANKDANKFWDIMHNFVKEYMSAIYSGNGPENDFHNEKNLIFLKDAQMQKCLDEICCRLHIEKCASNFRDSEVVPFDQAVDIFTNLFCSVTAMHEHVGQVSDYTSNPTMVGTTLRSGKEMDSIQTSCLLSALVTSTGLRMPKLIGNWEHLLQRDIFACSTIPVMQKFQEELTQLSNEIDRDNSDSVRRRFKMQSFNPILLESSLSL</sequence>